<dbReference type="AlphaFoldDB" id="A0A9X3CAH3"/>
<dbReference type="GO" id="GO:0006310">
    <property type="term" value="P:DNA recombination"/>
    <property type="evidence" value="ECO:0007669"/>
    <property type="project" value="UniProtKB-KW"/>
</dbReference>
<dbReference type="InterPro" id="IPR052183">
    <property type="entry name" value="IS_Transposase"/>
</dbReference>
<evidence type="ECO:0000256" key="2">
    <source>
        <dbReference type="ARBA" id="ARBA00023125"/>
    </source>
</evidence>
<evidence type="ECO:0000313" key="5">
    <source>
        <dbReference type="EMBL" id="MCV9934588.1"/>
    </source>
</evidence>
<comment type="caution">
    <text evidence="5">The sequence shown here is derived from an EMBL/GenBank/DDBJ whole genome shotgun (WGS) entry which is preliminary data.</text>
</comment>
<dbReference type="PANTHER" id="PTHR35528">
    <property type="entry name" value="BLL1675 PROTEIN"/>
    <property type="match status" value="1"/>
</dbReference>
<accession>A0A9X3CAH3</accession>
<evidence type="ECO:0000256" key="1">
    <source>
        <dbReference type="ARBA" id="ARBA00022578"/>
    </source>
</evidence>
<sequence>MNTKGHCYPKYVILQAVYFKLRFTLSYRDVEEIMKIRGVIVDHATIQRWVYKFMPFIEAEMKNRKARVGKSWRMDETYIKVKGIWCYLYRAVDKSGNTVDFLLTRKRQRMSAQSFLIKAIINNYRPRVINIDKSGSNTAAIKVYNRRSFSKIKIRQCKYLNNIVEQDHRFIKWRIQNGLGFKSFESAKRTLSGIEVVHMLRKNQLVGPGISMFKSFCKLAG</sequence>
<name>A0A9X3CAH3_9FLAO</name>
<keyword evidence="1" id="KW-0815">Transposition</keyword>
<dbReference type="GO" id="GO:0032196">
    <property type="term" value="P:transposition"/>
    <property type="evidence" value="ECO:0007669"/>
    <property type="project" value="UniProtKB-KW"/>
</dbReference>
<keyword evidence="2" id="KW-0238">DNA-binding</keyword>
<dbReference type="NCBIfam" id="NF033587">
    <property type="entry name" value="transpos_IS6"/>
    <property type="match status" value="1"/>
</dbReference>
<proteinExistence type="predicted"/>
<dbReference type="InterPro" id="IPR032874">
    <property type="entry name" value="DDE_dom"/>
</dbReference>
<feature type="domain" description="DDE" evidence="4">
    <location>
        <begin position="70"/>
        <end position="203"/>
    </location>
</feature>
<keyword evidence="6" id="KW-1185">Reference proteome</keyword>
<dbReference type="EMBL" id="JAOZEV010000029">
    <property type="protein sequence ID" value="MCV9934588.1"/>
    <property type="molecule type" value="Genomic_DNA"/>
</dbReference>
<dbReference type="InterPro" id="IPR047930">
    <property type="entry name" value="Transpos_IS6"/>
</dbReference>
<evidence type="ECO:0000259" key="4">
    <source>
        <dbReference type="Pfam" id="PF13610"/>
    </source>
</evidence>
<gene>
    <name evidence="5" type="ORF">OIU80_20085</name>
</gene>
<dbReference type="Proteomes" id="UP001151133">
    <property type="component" value="Unassembled WGS sequence"/>
</dbReference>
<dbReference type="GO" id="GO:0003677">
    <property type="term" value="F:DNA binding"/>
    <property type="evidence" value="ECO:0007669"/>
    <property type="project" value="UniProtKB-KW"/>
</dbReference>
<reference evidence="5" key="1">
    <citation type="submission" date="2022-10" db="EMBL/GenBank/DDBJ databases">
        <title>Two novel species of Flavobacterium.</title>
        <authorList>
            <person name="Liu Q."/>
            <person name="Xin Y.-H."/>
        </authorList>
    </citation>
    <scope>NUCLEOTIDE SEQUENCE</scope>
    <source>
        <strain evidence="5">LS1R47</strain>
    </source>
</reference>
<protein>
    <submittedName>
        <fullName evidence="5">IS6 family transposase</fullName>
    </submittedName>
</protein>
<dbReference type="PANTHER" id="PTHR35528:SF3">
    <property type="entry name" value="BLL1675 PROTEIN"/>
    <property type="match status" value="1"/>
</dbReference>
<keyword evidence="3" id="KW-0233">DNA recombination</keyword>
<dbReference type="Pfam" id="PF13610">
    <property type="entry name" value="DDE_Tnp_IS240"/>
    <property type="match status" value="1"/>
</dbReference>
<evidence type="ECO:0000256" key="3">
    <source>
        <dbReference type="ARBA" id="ARBA00023172"/>
    </source>
</evidence>
<evidence type="ECO:0000313" key="6">
    <source>
        <dbReference type="Proteomes" id="UP001151133"/>
    </source>
</evidence>
<organism evidence="5 6">
    <name type="scientific">Flavobacterium frigoritolerans</name>
    <dbReference type="NCBI Taxonomy" id="2987686"/>
    <lineage>
        <taxon>Bacteria</taxon>
        <taxon>Pseudomonadati</taxon>
        <taxon>Bacteroidota</taxon>
        <taxon>Flavobacteriia</taxon>
        <taxon>Flavobacteriales</taxon>
        <taxon>Flavobacteriaceae</taxon>
        <taxon>Flavobacterium</taxon>
    </lineage>
</organism>
<dbReference type="RefSeq" id="WP_264288755.1">
    <property type="nucleotide sequence ID" value="NZ_JAOZEV010000029.1"/>
</dbReference>